<dbReference type="PANTHER" id="PTHR40398:SF1">
    <property type="entry name" value="PTS SYSTEM GLUCITOL_SORBITOL-SPECIFIC EIIA COMPONENT"/>
    <property type="match status" value="1"/>
</dbReference>
<proteinExistence type="predicted"/>
<dbReference type="PANTHER" id="PTHR40398">
    <property type="entry name" value="PTS SYSTEM GLUCITOL/SORBITOL-SPECIFIC EIIA COMPONENT"/>
    <property type="match status" value="1"/>
</dbReference>
<dbReference type="Pfam" id="PF03829">
    <property type="entry name" value="PTSIIA_gutA"/>
    <property type="match status" value="1"/>
</dbReference>
<dbReference type="Gene3D" id="2.40.33.40">
    <property type="entry name" value="Phosphotransferase system, glucitol/sorbitol-specific IIA component"/>
    <property type="match status" value="1"/>
</dbReference>
<dbReference type="InterPro" id="IPR036665">
    <property type="entry name" value="PTS_IIA_glucitol/sorbitol_sf"/>
</dbReference>
<name>A0ABW4BSK0_9LACO</name>
<protein>
    <submittedName>
        <fullName evidence="2">PTS glucitol/sorbitol transporter subunit IIA</fullName>
    </submittedName>
</protein>
<sequence length="129" mass="13909">MDVKAHVTAIGPQALTDGDEMVILFNQTASEALREVAVIQKFVTPEDQAKITLAVNDHVTIDGHDYVISRVGKLVNDNLESIGHVTLVFGEAGPSGLQNALHFDNQGVKPAFKIGTEIIYHFAQAATKD</sequence>
<evidence type="ECO:0000313" key="2">
    <source>
        <dbReference type="EMBL" id="MFD1412158.1"/>
    </source>
</evidence>
<reference evidence="3" key="1">
    <citation type="journal article" date="2019" name="Int. J. Syst. Evol. Microbiol.">
        <title>The Global Catalogue of Microorganisms (GCM) 10K type strain sequencing project: providing services to taxonomists for standard genome sequencing and annotation.</title>
        <authorList>
            <consortium name="The Broad Institute Genomics Platform"/>
            <consortium name="The Broad Institute Genome Sequencing Center for Infectious Disease"/>
            <person name="Wu L."/>
            <person name="Ma J."/>
        </authorList>
    </citation>
    <scope>NUCLEOTIDE SEQUENCE [LARGE SCALE GENOMIC DNA]</scope>
    <source>
        <strain evidence="3">CCM 8937</strain>
    </source>
</reference>
<dbReference type="SUPFAM" id="SSF141530">
    <property type="entry name" value="PTSIIA/GutA-like"/>
    <property type="match status" value="1"/>
</dbReference>
<dbReference type="RefSeq" id="WP_125648179.1">
    <property type="nucleotide sequence ID" value="NZ_JBHTOH010000094.1"/>
</dbReference>
<dbReference type="Proteomes" id="UP001597191">
    <property type="component" value="Unassembled WGS sequence"/>
</dbReference>
<accession>A0ABW4BSK0</accession>
<comment type="caution">
    <text evidence="1">Lacks conserved residue(s) required for the propagation of feature annotation.</text>
</comment>
<evidence type="ECO:0000256" key="1">
    <source>
        <dbReference type="PROSITE-ProRule" id="PRU00420"/>
    </source>
</evidence>
<gene>
    <name evidence="2" type="ORF">ACFQ4R_11260</name>
</gene>
<dbReference type="EMBL" id="JBHTOH010000094">
    <property type="protein sequence ID" value="MFD1412158.1"/>
    <property type="molecule type" value="Genomic_DNA"/>
</dbReference>
<organism evidence="2 3">
    <name type="scientific">Lapidilactobacillus gannanensis</name>
    <dbReference type="NCBI Taxonomy" id="2486002"/>
    <lineage>
        <taxon>Bacteria</taxon>
        <taxon>Bacillati</taxon>
        <taxon>Bacillota</taxon>
        <taxon>Bacilli</taxon>
        <taxon>Lactobacillales</taxon>
        <taxon>Lactobacillaceae</taxon>
        <taxon>Lapidilactobacillus</taxon>
    </lineage>
</organism>
<keyword evidence="3" id="KW-1185">Reference proteome</keyword>
<dbReference type="InterPro" id="IPR004716">
    <property type="entry name" value="PTS_IIA_glucitol/sorbitol-sp"/>
</dbReference>
<evidence type="ECO:0000313" key="3">
    <source>
        <dbReference type="Proteomes" id="UP001597191"/>
    </source>
</evidence>
<dbReference type="PROSITE" id="PS51097">
    <property type="entry name" value="PTS_EIIA_TYPE_5"/>
    <property type="match status" value="1"/>
</dbReference>
<comment type="caution">
    <text evidence="2">The sequence shown here is derived from an EMBL/GenBank/DDBJ whole genome shotgun (WGS) entry which is preliminary data.</text>
</comment>